<gene>
    <name evidence="5" type="ORF">MAIT1_01964</name>
</gene>
<feature type="transmembrane region" description="Helical" evidence="3">
    <location>
        <begin position="74"/>
        <end position="92"/>
    </location>
</feature>
<evidence type="ECO:0000259" key="4">
    <source>
        <dbReference type="Pfam" id="PF00149"/>
    </source>
</evidence>
<dbReference type="GO" id="GO:0016020">
    <property type="term" value="C:membrane"/>
    <property type="evidence" value="ECO:0007669"/>
    <property type="project" value="GOC"/>
</dbReference>
<protein>
    <submittedName>
        <fullName evidence="5">Putative metallophosphoesterase</fullName>
    </submittedName>
</protein>
<keyword evidence="3" id="KW-1133">Transmembrane helix</keyword>
<feature type="domain" description="Calcineurin-like phosphoesterase" evidence="4">
    <location>
        <begin position="117"/>
        <end position="281"/>
    </location>
</feature>
<evidence type="ECO:0000256" key="3">
    <source>
        <dbReference type="SAM" id="Phobius"/>
    </source>
</evidence>
<dbReference type="CDD" id="cd07385">
    <property type="entry name" value="MPP_YkuE_C"/>
    <property type="match status" value="1"/>
</dbReference>
<name>A0A1Y2K1R5_9PROT</name>
<dbReference type="GO" id="GO:0009245">
    <property type="term" value="P:lipid A biosynthetic process"/>
    <property type="evidence" value="ECO:0007669"/>
    <property type="project" value="TreeGrafter"/>
</dbReference>
<sequence length="339" mass="36678">MGLALALMGGEILYAADRFFGFLPDSPTLIMLLGGCIGVTFMLFVIAVIYDLLRAVGSKGTTHFDPARRQSLRILFDAAFLLMAISYLWKGVHHGGKTPAIRRVTVPIPGLKTDKFTIVQWSDVHVGRTIKAPFVGDLVERTNALKPDLVAITGDLADLPANRAAADLAPIGQLQAPVCYVPGNHEYFHGVEDILAYLEMLGVKTLPNASLPIGGADPFLTVVGLNDLMGNRWGVRPPDWNQAFAGVDQSKPVVVLAHQPKCIEQTDHHRCDLMLSGHTHGGQIFPFGLLVMLAQPYLAGLHTHSNGQQIYVSRGTGYWGPPVRVLAPSEITLLTLVPA</sequence>
<keyword evidence="2" id="KW-0378">Hydrolase</keyword>
<dbReference type="AlphaFoldDB" id="A0A1Y2K1R5"/>
<dbReference type="STRING" id="1434232.MAIT1_01964"/>
<dbReference type="InterPro" id="IPR004843">
    <property type="entry name" value="Calcineurin-like_PHP"/>
</dbReference>
<keyword evidence="6" id="KW-1185">Reference proteome</keyword>
<dbReference type="InterPro" id="IPR051158">
    <property type="entry name" value="Metallophosphoesterase_sf"/>
</dbReference>
<proteinExistence type="predicted"/>
<keyword evidence="3" id="KW-0472">Membrane</keyword>
<dbReference type="GO" id="GO:0008758">
    <property type="term" value="F:UDP-2,3-diacylglucosamine hydrolase activity"/>
    <property type="evidence" value="ECO:0007669"/>
    <property type="project" value="TreeGrafter"/>
</dbReference>
<dbReference type="PANTHER" id="PTHR31302">
    <property type="entry name" value="TRANSMEMBRANE PROTEIN WITH METALLOPHOSPHOESTERASE DOMAIN-RELATED"/>
    <property type="match status" value="1"/>
</dbReference>
<dbReference type="InterPro" id="IPR029052">
    <property type="entry name" value="Metallo-depent_PP-like"/>
</dbReference>
<evidence type="ECO:0000313" key="6">
    <source>
        <dbReference type="Proteomes" id="UP000194003"/>
    </source>
</evidence>
<dbReference type="GO" id="GO:0046872">
    <property type="term" value="F:metal ion binding"/>
    <property type="evidence" value="ECO:0007669"/>
    <property type="project" value="UniProtKB-KW"/>
</dbReference>
<organism evidence="5 6">
    <name type="scientific">Magnetofaba australis IT-1</name>
    <dbReference type="NCBI Taxonomy" id="1434232"/>
    <lineage>
        <taxon>Bacteria</taxon>
        <taxon>Pseudomonadati</taxon>
        <taxon>Pseudomonadota</taxon>
        <taxon>Magnetococcia</taxon>
        <taxon>Magnetococcales</taxon>
        <taxon>Magnetococcaceae</taxon>
        <taxon>Magnetofaba</taxon>
    </lineage>
</organism>
<dbReference type="Proteomes" id="UP000194003">
    <property type="component" value="Unassembled WGS sequence"/>
</dbReference>
<dbReference type="PANTHER" id="PTHR31302:SF31">
    <property type="entry name" value="PHOSPHODIESTERASE YAEI"/>
    <property type="match status" value="1"/>
</dbReference>
<comment type="caution">
    <text evidence="5">The sequence shown here is derived from an EMBL/GenBank/DDBJ whole genome shotgun (WGS) entry which is preliminary data.</text>
</comment>
<reference evidence="5 6" key="1">
    <citation type="journal article" date="2016" name="BMC Genomics">
        <title>Combined genomic and structural analyses of a cultured magnetotactic bacterium reveals its niche adaptation to a dynamic environment.</title>
        <authorList>
            <person name="Araujo A.C."/>
            <person name="Morillo V."/>
            <person name="Cypriano J."/>
            <person name="Teixeira L.C."/>
            <person name="Leao P."/>
            <person name="Lyra S."/>
            <person name="Almeida L.G."/>
            <person name="Bazylinski D.A."/>
            <person name="Vasconcellos A.T."/>
            <person name="Abreu F."/>
            <person name="Lins U."/>
        </authorList>
    </citation>
    <scope>NUCLEOTIDE SEQUENCE [LARGE SCALE GENOMIC DNA]</scope>
    <source>
        <strain evidence="5 6">IT-1</strain>
    </source>
</reference>
<keyword evidence="3" id="KW-0812">Transmembrane</keyword>
<dbReference type="SUPFAM" id="SSF56300">
    <property type="entry name" value="Metallo-dependent phosphatases"/>
    <property type="match status" value="1"/>
</dbReference>
<evidence type="ECO:0000313" key="5">
    <source>
        <dbReference type="EMBL" id="OSM01902.1"/>
    </source>
</evidence>
<keyword evidence="1" id="KW-0479">Metal-binding</keyword>
<dbReference type="EMBL" id="LVJN01000020">
    <property type="protein sequence ID" value="OSM01902.1"/>
    <property type="molecule type" value="Genomic_DNA"/>
</dbReference>
<feature type="transmembrane region" description="Helical" evidence="3">
    <location>
        <begin position="31"/>
        <end position="53"/>
    </location>
</feature>
<dbReference type="Gene3D" id="3.60.21.10">
    <property type="match status" value="1"/>
</dbReference>
<accession>A0A1Y2K1R5</accession>
<evidence type="ECO:0000256" key="2">
    <source>
        <dbReference type="ARBA" id="ARBA00022801"/>
    </source>
</evidence>
<dbReference type="Pfam" id="PF00149">
    <property type="entry name" value="Metallophos"/>
    <property type="match status" value="1"/>
</dbReference>
<evidence type="ECO:0000256" key="1">
    <source>
        <dbReference type="ARBA" id="ARBA00022723"/>
    </source>
</evidence>